<dbReference type="InterPro" id="IPR003593">
    <property type="entry name" value="AAA+_ATPase"/>
</dbReference>
<dbReference type="Bgee" id="ENSMGAG00000002740">
    <property type="expression patterns" value="Expressed in liver and 17 other cell types or tissues"/>
</dbReference>
<feature type="region of interest" description="Disordered" evidence="11">
    <location>
        <begin position="34"/>
        <end position="53"/>
    </location>
</feature>
<evidence type="ECO:0000256" key="2">
    <source>
        <dbReference type="ARBA" id="ARBA00004436"/>
    </source>
</evidence>
<dbReference type="GeneTree" id="ENSGT00730000111059"/>
<feature type="compositionally biased region" description="Basic and acidic residues" evidence="11">
    <location>
        <begin position="34"/>
        <end position="46"/>
    </location>
</feature>
<evidence type="ECO:0000259" key="12">
    <source>
        <dbReference type="SMART" id="SM00382"/>
    </source>
</evidence>
<evidence type="ECO:0000256" key="11">
    <source>
        <dbReference type="SAM" id="MobiDB-lite"/>
    </source>
</evidence>
<dbReference type="GO" id="GO:0007005">
    <property type="term" value="P:mitochondrion organization"/>
    <property type="evidence" value="ECO:0007669"/>
    <property type="project" value="TreeGrafter"/>
</dbReference>
<keyword evidence="5" id="KW-0999">Mitochondrion inner membrane</keyword>
<comment type="similarity">
    <text evidence="3">Belongs to the AAA ATPase family.</text>
</comment>
<evidence type="ECO:0000313" key="14">
    <source>
        <dbReference type="Proteomes" id="UP000001645"/>
    </source>
</evidence>
<dbReference type="GO" id="GO:0042645">
    <property type="term" value="C:mitochondrial nucleoid"/>
    <property type="evidence" value="ECO:0007669"/>
    <property type="project" value="UniProtKB-SubCell"/>
</dbReference>
<dbReference type="CDD" id="cd19512">
    <property type="entry name" value="RecA-like_ATAD3-like"/>
    <property type="match status" value="1"/>
</dbReference>
<evidence type="ECO:0000256" key="4">
    <source>
        <dbReference type="ARBA" id="ARBA00022741"/>
    </source>
</evidence>
<keyword evidence="6" id="KW-0067">ATP-binding</keyword>
<dbReference type="InterPro" id="IPR021911">
    <property type="entry name" value="ATAD3_N"/>
</dbReference>
<accession>A0A803XW41</accession>
<comment type="subcellular location">
    <subcellularLocation>
        <location evidence="1">Mitochondrion inner membrane</location>
    </subcellularLocation>
    <subcellularLocation>
        <location evidence="2">Mitochondrion matrix</location>
        <location evidence="2">Mitochondrion nucleoid</location>
    </subcellularLocation>
</comment>
<keyword evidence="7" id="KW-0175">Coiled coil</keyword>
<dbReference type="GO" id="GO:0005743">
    <property type="term" value="C:mitochondrial inner membrane"/>
    <property type="evidence" value="ECO:0007669"/>
    <property type="project" value="UniProtKB-SubCell"/>
</dbReference>
<dbReference type="SUPFAM" id="SSF52540">
    <property type="entry name" value="P-loop containing nucleoside triphosphate hydrolases"/>
    <property type="match status" value="1"/>
</dbReference>
<keyword evidence="8" id="KW-0496">Mitochondrion</keyword>
<dbReference type="Pfam" id="PF12037">
    <property type="entry name" value="ATAD3_N"/>
    <property type="match status" value="2"/>
</dbReference>
<dbReference type="Gene3D" id="3.40.50.300">
    <property type="entry name" value="P-loop containing nucleotide triphosphate hydrolases"/>
    <property type="match status" value="1"/>
</dbReference>
<evidence type="ECO:0000256" key="8">
    <source>
        <dbReference type="ARBA" id="ARBA00023128"/>
    </source>
</evidence>
<name>A0A803XW41_MELGA</name>
<dbReference type="Proteomes" id="UP000001645">
    <property type="component" value="Chromosome 23"/>
</dbReference>
<gene>
    <name evidence="13" type="primary">ATAD3A</name>
</gene>
<dbReference type="InterPro" id="IPR027417">
    <property type="entry name" value="P-loop_NTPase"/>
</dbReference>
<dbReference type="FunFam" id="3.40.50.300:FF:000470">
    <property type="entry name" value="ATPase family, AAA domain containing 3A"/>
    <property type="match status" value="1"/>
</dbReference>
<protein>
    <submittedName>
        <fullName evidence="13">ATPase family AAA domain containing 3A</fullName>
    </submittedName>
</protein>
<dbReference type="PANTHER" id="PTHR23075:SF0">
    <property type="entry name" value="ATPASE FAMILY AAA DOMAIN-CONTAINING PROTEIN 3"/>
    <property type="match status" value="1"/>
</dbReference>
<evidence type="ECO:0000256" key="5">
    <source>
        <dbReference type="ARBA" id="ARBA00022792"/>
    </source>
</evidence>
<evidence type="ECO:0000256" key="9">
    <source>
        <dbReference type="ARBA" id="ARBA00023136"/>
    </source>
</evidence>
<evidence type="ECO:0000256" key="3">
    <source>
        <dbReference type="ARBA" id="ARBA00006914"/>
    </source>
</evidence>
<reference evidence="13 14" key="1">
    <citation type="journal article" date="2010" name="PLoS Biol.">
        <title>Multi-platform next-generation sequencing of the domestic turkey (Meleagris gallopavo): genome assembly and analysis.</title>
        <authorList>
            <person name="Dalloul R.A."/>
            <person name="Long J.A."/>
            <person name="Zimin A.V."/>
            <person name="Aslam L."/>
            <person name="Beal K."/>
            <person name="Blomberg L.A."/>
            <person name="Bouffard P."/>
            <person name="Burt D.W."/>
            <person name="Crasta O."/>
            <person name="Crooijmans R.P."/>
            <person name="Cooper K."/>
            <person name="Coulombe R.A."/>
            <person name="De S."/>
            <person name="Delany M.E."/>
            <person name="Dodgson J.B."/>
            <person name="Dong J.J."/>
            <person name="Evans C."/>
            <person name="Frederickson K.M."/>
            <person name="Flicek P."/>
            <person name="Florea L."/>
            <person name="Folkerts O."/>
            <person name="Groenen M.A."/>
            <person name="Harkins T.T."/>
            <person name="Herrero J."/>
            <person name="Hoffmann S."/>
            <person name="Megens H.J."/>
            <person name="Jiang A."/>
            <person name="de Jong P."/>
            <person name="Kaiser P."/>
            <person name="Kim H."/>
            <person name="Kim K.W."/>
            <person name="Kim S."/>
            <person name="Langenberger D."/>
            <person name="Lee M.K."/>
            <person name="Lee T."/>
            <person name="Mane S."/>
            <person name="Marcais G."/>
            <person name="Marz M."/>
            <person name="McElroy A.P."/>
            <person name="Modise T."/>
            <person name="Nefedov M."/>
            <person name="Notredame C."/>
            <person name="Paton I.R."/>
            <person name="Payne W.S."/>
            <person name="Pertea G."/>
            <person name="Prickett D."/>
            <person name="Puiu D."/>
            <person name="Qioa D."/>
            <person name="Raineri E."/>
            <person name="Ruffier M."/>
            <person name="Salzberg S.L."/>
            <person name="Schatz M.C."/>
            <person name="Scheuring C."/>
            <person name="Schmidt C.J."/>
            <person name="Schroeder S."/>
            <person name="Searle S.M."/>
            <person name="Smith E.J."/>
            <person name="Smith J."/>
            <person name="Sonstegard T.S."/>
            <person name="Stadler P.F."/>
            <person name="Tafer H."/>
            <person name="Tu Z.J."/>
            <person name="Van Tassell C.P."/>
            <person name="Vilella A.J."/>
            <person name="Williams K.P."/>
            <person name="Yorke J.A."/>
            <person name="Zhang L."/>
            <person name="Zhang H.B."/>
            <person name="Zhang X."/>
            <person name="Zhang Y."/>
            <person name="Reed K.M."/>
        </authorList>
    </citation>
    <scope>NUCLEOTIDE SEQUENCE [LARGE SCALE GENOMIC DNA]</scope>
</reference>
<dbReference type="AlphaFoldDB" id="A0A803XW41"/>
<evidence type="ECO:0000256" key="7">
    <source>
        <dbReference type="ARBA" id="ARBA00023054"/>
    </source>
</evidence>
<keyword evidence="4" id="KW-0547">Nucleotide-binding</keyword>
<keyword evidence="10" id="KW-1135">Mitochondrion nucleoid</keyword>
<keyword evidence="14" id="KW-1185">Reference proteome</keyword>
<dbReference type="InterPro" id="IPR003959">
    <property type="entry name" value="ATPase_AAA_core"/>
</dbReference>
<feature type="region of interest" description="Disordered" evidence="11">
    <location>
        <begin position="64"/>
        <end position="93"/>
    </location>
</feature>
<dbReference type="GO" id="GO:0008270">
    <property type="term" value="F:zinc ion binding"/>
    <property type="evidence" value="ECO:0007669"/>
    <property type="project" value="TreeGrafter"/>
</dbReference>
<dbReference type="GO" id="GO:0016887">
    <property type="term" value="F:ATP hydrolysis activity"/>
    <property type="evidence" value="ECO:0007669"/>
    <property type="project" value="InterPro"/>
</dbReference>
<evidence type="ECO:0000256" key="6">
    <source>
        <dbReference type="ARBA" id="ARBA00022840"/>
    </source>
</evidence>
<evidence type="ECO:0000313" key="13">
    <source>
        <dbReference type="Ensembl" id="ENSMGAP00000023737.1"/>
    </source>
</evidence>
<proteinExistence type="inferred from homology"/>
<reference evidence="13" key="3">
    <citation type="submission" date="2025-09" db="UniProtKB">
        <authorList>
            <consortium name="Ensembl"/>
        </authorList>
    </citation>
    <scope>IDENTIFICATION</scope>
</reference>
<dbReference type="GO" id="GO:0005524">
    <property type="term" value="F:ATP binding"/>
    <property type="evidence" value="ECO:0007669"/>
    <property type="project" value="UniProtKB-KW"/>
</dbReference>
<keyword evidence="9" id="KW-0472">Membrane</keyword>
<evidence type="ECO:0000256" key="10">
    <source>
        <dbReference type="ARBA" id="ARBA00023271"/>
    </source>
</evidence>
<sequence>MQEQTLQLEQQAKLKEYEAAIEQLKNEQIRVQAEERRKTLSEETKQHQARAQYQDKLARQRYDEQMRQQQLANEENLRKQEESVQKQEAMRRATVEREMELRHKNEMLRVEAEARARAKAERENADIIREQIRLKAAEHRQTVLESLKTAGMLFGEGFRAFVTDWDKVTATCFLERLYTSDGYLWCTMPLFQWHALTHLVIYIDPMPSLWKVAGLTLLAVGVYSAKNATAVAGRYIEARLGKPSLVRETSRITVLEALKHPIKVGKRLTSKAQDALEGVVLSPQLEARVRDIAIATRNTKKNKSLYRNILMYGPPGTGKTLFAKKLAVHSGMDYAIMTGGDVAPMGREGVTAIHKLFDWANTSRRGLLLFVDEADAFLRKRATEKISEDLRATLNAFLHRTGQHSNKFMLVLASNQPEQFDWAINDRIDEMVNFDLPQLEERERLVRMYFDRHVLKPATEGKQRLKLAQFDYGKKCSEIARLTEGMSGREISQLAVAWQAAAYASEDGVLTEAMIDARVADAVQQHRQKMEWLKAEGTEASKEGIRTPLLPFPKGTPV</sequence>
<feature type="compositionally biased region" description="Basic and acidic residues" evidence="11">
    <location>
        <begin position="75"/>
        <end position="93"/>
    </location>
</feature>
<organism evidence="13 14">
    <name type="scientific">Meleagris gallopavo</name>
    <name type="common">Wild turkey</name>
    <dbReference type="NCBI Taxonomy" id="9103"/>
    <lineage>
        <taxon>Eukaryota</taxon>
        <taxon>Metazoa</taxon>
        <taxon>Chordata</taxon>
        <taxon>Craniata</taxon>
        <taxon>Vertebrata</taxon>
        <taxon>Euteleostomi</taxon>
        <taxon>Archelosauria</taxon>
        <taxon>Archosauria</taxon>
        <taxon>Dinosauria</taxon>
        <taxon>Saurischia</taxon>
        <taxon>Theropoda</taxon>
        <taxon>Coelurosauria</taxon>
        <taxon>Aves</taxon>
        <taxon>Neognathae</taxon>
        <taxon>Galloanserae</taxon>
        <taxon>Galliformes</taxon>
        <taxon>Phasianidae</taxon>
        <taxon>Meleagridinae</taxon>
        <taxon>Meleagris</taxon>
    </lineage>
</organism>
<feature type="domain" description="AAA+ ATPase" evidence="12">
    <location>
        <begin position="305"/>
        <end position="460"/>
    </location>
</feature>
<dbReference type="OrthoDB" id="199596at2759"/>
<dbReference type="SMART" id="SM00382">
    <property type="entry name" value="AAA"/>
    <property type="match status" value="1"/>
</dbReference>
<dbReference type="PANTHER" id="PTHR23075">
    <property type="entry name" value="PUTATIVE ATP-ASE"/>
    <property type="match status" value="1"/>
</dbReference>
<evidence type="ECO:0000256" key="1">
    <source>
        <dbReference type="ARBA" id="ARBA00004273"/>
    </source>
</evidence>
<dbReference type="Ensembl" id="ENSMGAT00000037392.1">
    <property type="protein sequence ID" value="ENSMGAP00000023737.1"/>
    <property type="gene ID" value="ENSMGAG00000002740.3"/>
</dbReference>
<reference evidence="13" key="2">
    <citation type="submission" date="2025-08" db="UniProtKB">
        <authorList>
            <consortium name="Ensembl"/>
        </authorList>
    </citation>
    <scope>IDENTIFICATION</scope>
</reference>
<dbReference type="Pfam" id="PF00004">
    <property type="entry name" value="AAA"/>
    <property type="match status" value="1"/>
</dbReference>